<dbReference type="PROSITE" id="PS50887">
    <property type="entry name" value="GGDEF"/>
    <property type="match status" value="1"/>
</dbReference>
<dbReference type="CDD" id="cd01949">
    <property type="entry name" value="GGDEF"/>
    <property type="match status" value="1"/>
</dbReference>
<dbReference type="SMART" id="SM00052">
    <property type="entry name" value="EAL"/>
    <property type="match status" value="1"/>
</dbReference>
<evidence type="ECO:0000259" key="6">
    <source>
        <dbReference type="PROSITE" id="PS50883"/>
    </source>
</evidence>
<evidence type="ECO:0000313" key="9">
    <source>
        <dbReference type="Proteomes" id="UP001056429"/>
    </source>
</evidence>
<comment type="subcellular location">
    <subcellularLocation>
        <location evidence="1">Membrane</location>
        <topology evidence="1">Multi-pass membrane protein</topology>
    </subcellularLocation>
</comment>
<dbReference type="InterPro" id="IPR000160">
    <property type="entry name" value="GGDEF_dom"/>
</dbReference>
<gene>
    <name evidence="8" type="ORF">KDK92_18230</name>
</gene>
<dbReference type="Gene3D" id="3.30.70.270">
    <property type="match status" value="1"/>
</dbReference>
<dbReference type="SUPFAM" id="SSF141868">
    <property type="entry name" value="EAL domain-like"/>
    <property type="match status" value="1"/>
</dbReference>
<feature type="transmembrane region" description="Helical" evidence="5">
    <location>
        <begin position="12"/>
        <end position="31"/>
    </location>
</feature>
<dbReference type="PANTHER" id="PTHR33121">
    <property type="entry name" value="CYCLIC DI-GMP PHOSPHODIESTERASE PDEF"/>
    <property type="match status" value="1"/>
</dbReference>
<evidence type="ECO:0000256" key="1">
    <source>
        <dbReference type="ARBA" id="ARBA00004141"/>
    </source>
</evidence>
<sequence>MKHIKKNMYLSFLVLIIPFIVTMMVTSYTYIKIKDDGVAINLSGSQRMRTMLISNYSQQYVSASNIDDFEKTKELKELLIREIEVYERFTNALIYGDEDLNISSNRNQEIVAYFDRILPMLNLYISNAEKLLENPSDDESLLFIITNAMGLKNEIHQIVELYQIKYDRNIYLFKILIMSLIIVGISLTAVSLHFIKKSTLKTLEKAYVDELTGLKNRTYLYDNILNIVDGRIYCIYIDLDNFKDVNDLYGHIAGDFVLAEVARRLKNMFAEESVYRLGGDEFLIINNCCKDTKNCSVCTSPKNKCEIILKEILEPIINYGRKEEYVVGCSIGFAKPDIDKEISIDRLIELSDVAMIKAKESGKNQYYIANEEFLDKYKESIRMKVRLNNAIEYNEFIPYYQPIVDIHTKEIKGFETLVRWKKDDEIITPDKFIKLAETSGDIYNIDLLMLRKGIELYKELKLSNSVSDDFVISSNFSPYTLSKVKINELVEYINNLGVKPHNVEIEITEEMIVESVQYNKVSKLCKLGFKIAIDDFSAGHSSLKYLNGIDFSVVKLDRGLLPESRNHDKEIIIYKTVVNLARDLEISIISEGVETEEQVQLLKDLGVKKVQGYYYSKPISEENIKNMICCGKIDEKNN</sequence>
<dbReference type="EMBL" id="JAGSOJ010000004">
    <property type="protein sequence ID" value="MCM1991679.1"/>
    <property type="molecule type" value="Genomic_DNA"/>
</dbReference>
<evidence type="ECO:0000256" key="3">
    <source>
        <dbReference type="ARBA" id="ARBA00022989"/>
    </source>
</evidence>
<dbReference type="Gene3D" id="3.20.20.450">
    <property type="entry name" value="EAL domain"/>
    <property type="match status" value="1"/>
</dbReference>
<dbReference type="GO" id="GO:0071111">
    <property type="term" value="F:cyclic-guanylate-specific phosphodiesterase activity"/>
    <property type="evidence" value="ECO:0007669"/>
    <property type="project" value="InterPro"/>
</dbReference>
<keyword evidence="4 5" id="KW-0472">Membrane</keyword>
<dbReference type="SUPFAM" id="SSF55073">
    <property type="entry name" value="Nucleotide cyclase"/>
    <property type="match status" value="1"/>
</dbReference>
<reference evidence="8" key="2">
    <citation type="submission" date="2021-04" db="EMBL/GenBank/DDBJ databases">
        <authorList>
            <person name="Dong X."/>
        </authorList>
    </citation>
    <scope>NUCLEOTIDE SEQUENCE</scope>
    <source>
        <strain evidence="8">ZWT</strain>
    </source>
</reference>
<evidence type="ECO:0000259" key="7">
    <source>
        <dbReference type="PROSITE" id="PS50887"/>
    </source>
</evidence>
<dbReference type="InterPro" id="IPR029095">
    <property type="entry name" value="NarX-like_N"/>
</dbReference>
<dbReference type="InterPro" id="IPR029787">
    <property type="entry name" value="Nucleotide_cyclase"/>
</dbReference>
<dbReference type="InterPro" id="IPR035919">
    <property type="entry name" value="EAL_sf"/>
</dbReference>
<dbReference type="Pfam" id="PF13675">
    <property type="entry name" value="PilJ"/>
    <property type="match status" value="1"/>
</dbReference>
<dbReference type="Pfam" id="PF00990">
    <property type="entry name" value="GGDEF"/>
    <property type="match status" value="1"/>
</dbReference>
<dbReference type="NCBIfam" id="TIGR00254">
    <property type="entry name" value="GGDEF"/>
    <property type="match status" value="1"/>
</dbReference>
<proteinExistence type="predicted"/>
<organism evidence="8 9">
    <name type="scientific">Oceanirhabdus seepicola</name>
    <dbReference type="NCBI Taxonomy" id="2828781"/>
    <lineage>
        <taxon>Bacteria</taxon>
        <taxon>Bacillati</taxon>
        <taxon>Bacillota</taxon>
        <taxon>Clostridia</taxon>
        <taxon>Eubacteriales</taxon>
        <taxon>Clostridiaceae</taxon>
        <taxon>Oceanirhabdus</taxon>
    </lineage>
</organism>
<evidence type="ECO:0000313" key="8">
    <source>
        <dbReference type="EMBL" id="MCM1991679.1"/>
    </source>
</evidence>
<feature type="domain" description="EAL" evidence="6">
    <location>
        <begin position="380"/>
        <end position="632"/>
    </location>
</feature>
<dbReference type="PANTHER" id="PTHR33121:SF71">
    <property type="entry name" value="OXYGEN SENSOR PROTEIN DOSP"/>
    <property type="match status" value="1"/>
</dbReference>
<accession>A0A9J6P4P1</accession>
<feature type="transmembrane region" description="Helical" evidence="5">
    <location>
        <begin position="171"/>
        <end position="195"/>
    </location>
</feature>
<keyword evidence="3 5" id="KW-1133">Transmembrane helix</keyword>
<dbReference type="AlphaFoldDB" id="A0A9J6P4P1"/>
<dbReference type="Pfam" id="PF00563">
    <property type="entry name" value="EAL"/>
    <property type="match status" value="1"/>
</dbReference>
<keyword evidence="9" id="KW-1185">Reference proteome</keyword>
<dbReference type="RefSeq" id="WP_250860822.1">
    <property type="nucleotide sequence ID" value="NZ_JAGSOJ010000004.1"/>
</dbReference>
<protein>
    <submittedName>
        <fullName evidence="8">EAL domain-containing protein</fullName>
    </submittedName>
</protein>
<dbReference type="InterPro" id="IPR043128">
    <property type="entry name" value="Rev_trsase/Diguanyl_cyclase"/>
</dbReference>
<comment type="caution">
    <text evidence="8">The sequence shown here is derived from an EMBL/GenBank/DDBJ whole genome shotgun (WGS) entry which is preliminary data.</text>
</comment>
<dbReference type="CDD" id="cd01948">
    <property type="entry name" value="EAL"/>
    <property type="match status" value="1"/>
</dbReference>
<evidence type="ECO:0000256" key="2">
    <source>
        <dbReference type="ARBA" id="ARBA00022692"/>
    </source>
</evidence>
<keyword evidence="2 5" id="KW-0812">Transmembrane</keyword>
<dbReference type="Proteomes" id="UP001056429">
    <property type="component" value="Unassembled WGS sequence"/>
</dbReference>
<dbReference type="GO" id="GO:0016020">
    <property type="term" value="C:membrane"/>
    <property type="evidence" value="ECO:0007669"/>
    <property type="project" value="UniProtKB-SubCell"/>
</dbReference>
<name>A0A9J6P4P1_9CLOT</name>
<dbReference type="PROSITE" id="PS50883">
    <property type="entry name" value="EAL"/>
    <property type="match status" value="1"/>
</dbReference>
<dbReference type="SMART" id="SM00267">
    <property type="entry name" value="GGDEF"/>
    <property type="match status" value="1"/>
</dbReference>
<dbReference type="InterPro" id="IPR050706">
    <property type="entry name" value="Cyclic-di-GMP_PDE-like"/>
</dbReference>
<evidence type="ECO:0000256" key="4">
    <source>
        <dbReference type="ARBA" id="ARBA00023136"/>
    </source>
</evidence>
<reference evidence="8" key="1">
    <citation type="journal article" date="2021" name="mSystems">
        <title>Bacteria and Archaea Synergistically Convert Glycine Betaine to Biogenic Methane in the Formosa Cold Seep of the South China Sea.</title>
        <authorList>
            <person name="Li L."/>
            <person name="Zhang W."/>
            <person name="Zhang S."/>
            <person name="Song L."/>
            <person name="Sun Q."/>
            <person name="Zhang H."/>
            <person name="Xiang H."/>
            <person name="Dong X."/>
        </authorList>
    </citation>
    <scope>NUCLEOTIDE SEQUENCE</scope>
    <source>
        <strain evidence="8">ZWT</strain>
    </source>
</reference>
<feature type="domain" description="GGDEF" evidence="7">
    <location>
        <begin position="230"/>
        <end position="371"/>
    </location>
</feature>
<dbReference type="InterPro" id="IPR001633">
    <property type="entry name" value="EAL_dom"/>
</dbReference>
<evidence type="ECO:0000256" key="5">
    <source>
        <dbReference type="SAM" id="Phobius"/>
    </source>
</evidence>